<dbReference type="AlphaFoldDB" id="A0A841ZZK5"/>
<evidence type="ECO:0000313" key="1">
    <source>
        <dbReference type="EMBL" id="MBC1565063.1"/>
    </source>
</evidence>
<dbReference type="Proteomes" id="UP000586951">
    <property type="component" value="Unassembled WGS sequence"/>
</dbReference>
<dbReference type="RefSeq" id="WP_185417036.1">
    <property type="nucleotide sequence ID" value="NZ_JAARRU010000001.1"/>
</dbReference>
<proteinExistence type="predicted"/>
<organism evidence="1 2">
    <name type="scientific">Listeria booriae</name>
    <dbReference type="NCBI Taxonomy" id="1552123"/>
    <lineage>
        <taxon>Bacteria</taxon>
        <taxon>Bacillati</taxon>
        <taxon>Bacillota</taxon>
        <taxon>Bacilli</taxon>
        <taxon>Bacillales</taxon>
        <taxon>Listeriaceae</taxon>
        <taxon>Listeria</taxon>
    </lineage>
</organism>
<protein>
    <submittedName>
        <fullName evidence="1">Uncharacterized protein</fullName>
    </submittedName>
</protein>
<accession>A0A841ZZK5</accession>
<name>A0A841ZZK5_9LIST</name>
<evidence type="ECO:0000313" key="2">
    <source>
        <dbReference type="Proteomes" id="UP000586951"/>
    </source>
</evidence>
<reference evidence="1 2" key="1">
    <citation type="submission" date="2020-03" db="EMBL/GenBank/DDBJ databases">
        <title>Soil Listeria distribution.</title>
        <authorList>
            <person name="Liao J."/>
            <person name="Wiedmann M."/>
        </authorList>
    </citation>
    <scope>NUCLEOTIDE SEQUENCE [LARGE SCALE GENOMIC DNA]</scope>
    <source>
        <strain evidence="1 2">FSL L7-1427</strain>
    </source>
</reference>
<sequence>MKVNKEEVQERLNEITVNYLVTSTMSMENFMYLITVANNVVEFDRQTIQTNCEVKEKVVPRKVATWIQCAILYEKGNENFFQVMFDSADDDIKRWIRDTECSLEIIADIMQNNIVEYTLIDI</sequence>
<dbReference type="EMBL" id="JAARRU010000001">
    <property type="protein sequence ID" value="MBC1565063.1"/>
    <property type="molecule type" value="Genomic_DNA"/>
</dbReference>
<comment type="caution">
    <text evidence="1">The sequence shown here is derived from an EMBL/GenBank/DDBJ whole genome shotgun (WGS) entry which is preliminary data.</text>
</comment>
<gene>
    <name evidence="1" type="ORF">HB907_06545</name>
</gene>